<evidence type="ECO:0000313" key="2">
    <source>
        <dbReference type="EMBL" id="PON78378.1"/>
    </source>
</evidence>
<gene>
    <name evidence="2" type="ORF">PanWU01x14_020160</name>
</gene>
<accession>A0A2P5DYJ5</accession>
<name>A0A2P5DYJ5_PARAD</name>
<dbReference type="Proteomes" id="UP000237105">
    <property type="component" value="Unassembled WGS sequence"/>
</dbReference>
<comment type="caution">
    <text evidence="2">The sequence shown here is derived from an EMBL/GenBank/DDBJ whole genome shotgun (WGS) entry which is preliminary data.</text>
</comment>
<feature type="non-terminal residue" evidence="2">
    <location>
        <position position="1"/>
    </location>
</feature>
<dbReference type="AlphaFoldDB" id="A0A2P5DYJ5"/>
<evidence type="ECO:0000256" key="1">
    <source>
        <dbReference type="SAM" id="MobiDB-lite"/>
    </source>
</evidence>
<keyword evidence="3" id="KW-1185">Reference proteome</keyword>
<organism evidence="2 3">
    <name type="scientific">Parasponia andersonii</name>
    <name type="common">Sponia andersonii</name>
    <dbReference type="NCBI Taxonomy" id="3476"/>
    <lineage>
        <taxon>Eukaryota</taxon>
        <taxon>Viridiplantae</taxon>
        <taxon>Streptophyta</taxon>
        <taxon>Embryophyta</taxon>
        <taxon>Tracheophyta</taxon>
        <taxon>Spermatophyta</taxon>
        <taxon>Magnoliopsida</taxon>
        <taxon>eudicotyledons</taxon>
        <taxon>Gunneridae</taxon>
        <taxon>Pentapetalae</taxon>
        <taxon>rosids</taxon>
        <taxon>fabids</taxon>
        <taxon>Rosales</taxon>
        <taxon>Cannabaceae</taxon>
        <taxon>Parasponia</taxon>
    </lineage>
</organism>
<evidence type="ECO:0000313" key="3">
    <source>
        <dbReference type="Proteomes" id="UP000237105"/>
    </source>
</evidence>
<proteinExistence type="predicted"/>
<protein>
    <submittedName>
        <fullName evidence="2">Uncharacterized protein</fullName>
    </submittedName>
</protein>
<reference evidence="3" key="1">
    <citation type="submission" date="2016-06" db="EMBL/GenBank/DDBJ databases">
        <title>Parallel loss of symbiosis genes in relatives of nitrogen-fixing non-legume Parasponia.</title>
        <authorList>
            <person name="Van Velzen R."/>
            <person name="Holmer R."/>
            <person name="Bu F."/>
            <person name="Rutten L."/>
            <person name="Van Zeijl A."/>
            <person name="Liu W."/>
            <person name="Santuari L."/>
            <person name="Cao Q."/>
            <person name="Sharma T."/>
            <person name="Shen D."/>
            <person name="Roswanjaya Y."/>
            <person name="Wardhani T."/>
            <person name="Kalhor M.S."/>
            <person name="Jansen J."/>
            <person name="Van den Hoogen J."/>
            <person name="Gungor B."/>
            <person name="Hartog M."/>
            <person name="Hontelez J."/>
            <person name="Verver J."/>
            <person name="Yang W.-C."/>
            <person name="Schijlen E."/>
            <person name="Repin R."/>
            <person name="Schilthuizen M."/>
            <person name="Schranz E."/>
            <person name="Heidstra R."/>
            <person name="Miyata K."/>
            <person name="Fedorova E."/>
            <person name="Kohlen W."/>
            <person name="Bisseling T."/>
            <person name="Smit S."/>
            <person name="Geurts R."/>
        </authorList>
    </citation>
    <scope>NUCLEOTIDE SEQUENCE [LARGE SCALE GENOMIC DNA]</scope>
    <source>
        <strain evidence="3">cv. WU1-14</strain>
    </source>
</reference>
<feature type="region of interest" description="Disordered" evidence="1">
    <location>
        <begin position="1"/>
        <end position="53"/>
    </location>
</feature>
<dbReference type="EMBL" id="JXTB01000009">
    <property type="protein sequence ID" value="PON78378.1"/>
    <property type="molecule type" value="Genomic_DNA"/>
</dbReference>
<sequence>GLEEKEPLATSDVPISSVDDASKDTIDTSPLPKDVFSPGYTPETTPEKNDETT</sequence>